<protein>
    <submittedName>
        <fullName evidence="1">Uncharacterized protein</fullName>
    </submittedName>
</protein>
<gene>
    <name evidence="1" type="ORF">Pla8534_20110</name>
</gene>
<evidence type="ECO:0000313" key="2">
    <source>
        <dbReference type="Proteomes" id="UP000317648"/>
    </source>
</evidence>
<dbReference type="RefSeq" id="WP_145052268.1">
    <property type="nucleotide sequence ID" value="NZ_CP036433.1"/>
</dbReference>
<dbReference type="Proteomes" id="UP000317648">
    <property type="component" value="Chromosome"/>
</dbReference>
<name>A0A518DQW2_9BACT</name>
<organism evidence="1 2">
    <name type="scientific">Lignipirellula cremea</name>
    <dbReference type="NCBI Taxonomy" id="2528010"/>
    <lineage>
        <taxon>Bacteria</taxon>
        <taxon>Pseudomonadati</taxon>
        <taxon>Planctomycetota</taxon>
        <taxon>Planctomycetia</taxon>
        <taxon>Pirellulales</taxon>
        <taxon>Pirellulaceae</taxon>
        <taxon>Lignipirellula</taxon>
    </lineage>
</organism>
<dbReference type="EMBL" id="CP036433">
    <property type="protein sequence ID" value="QDU94223.1"/>
    <property type="molecule type" value="Genomic_DNA"/>
</dbReference>
<sequence length="178" mass="20278">MTAEPSSRGLDRFFAGMAENVFQSQLGVADPPMVDYLSQLLIRFIRMDAVQRVRNPRGKQLGAIGEMLSEAEARVGDARREVHRHIGDFALFWAGIYPETLRRARGAEAYDFYGDYCQHGKHAYYIASTIEASSETDANNDVLQRLSKEFEMCAYGLREVRREWERSHEGDDPPLLLS</sequence>
<evidence type="ECO:0000313" key="1">
    <source>
        <dbReference type="EMBL" id="QDU94223.1"/>
    </source>
</evidence>
<dbReference type="OrthoDB" id="7061165at2"/>
<dbReference type="AlphaFoldDB" id="A0A518DQW2"/>
<keyword evidence="2" id="KW-1185">Reference proteome</keyword>
<proteinExistence type="predicted"/>
<reference evidence="1 2" key="1">
    <citation type="submission" date="2019-02" db="EMBL/GenBank/DDBJ databases">
        <title>Deep-cultivation of Planctomycetes and their phenomic and genomic characterization uncovers novel biology.</title>
        <authorList>
            <person name="Wiegand S."/>
            <person name="Jogler M."/>
            <person name="Boedeker C."/>
            <person name="Pinto D."/>
            <person name="Vollmers J."/>
            <person name="Rivas-Marin E."/>
            <person name="Kohn T."/>
            <person name="Peeters S.H."/>
            <person name="Heuer A."/>
            <person name="Rast P."/>
            <person name="Oberbeckmann S."/>
            <person name="Bunk B."/>
            <person name="Jeske O."/>
            <person name="Meyerdierks A."/>
            <person name="Storesund J.E."/>
            <person name="Kallscheuer N."/>
            <person name="Luecker S."/>
            <person name="Lage O.M."/>
            <person name="Pohl T."/>
            <person name="Merkel B.J."/>
            <person name="Hornburger P."/>
            <person name="Mueller R.-W."/>
            <person name="Bruemmer F."/>
            <person name="Labrenz M."/>
            <person name="Spormann A.M."/>
            <person name="Op den Camp H."/>
            <person name="Overmann J."/>
            <person name="Amann R."/>
            <person name="Jetten M.S.M."/>
            <person name="Mascher T."/>
            <person name="Medema M.H."/>
            <person name="Devos D.P."/>
            <person name="Kaster A.-K."/>
            <person name="Ovreas L."/>
            <person name="Rohde M."/>
            <person name="Galperin M.Y."/>
            <person name="Jogler C."/>
        </authorList>
    </citation>
    <scope>NUCLEOTIDE SEQUENCE [LARGE SCALE GENOMIC DNA]</scope>
    <source>
        <strain evidence="1 2">Pla85_3_4</strain>
    </source>
</reference>
<dbReference type="KEGG" id="lcre:Pla8534_20110"/>
<accession>A0A518DQW2</accession>